<comment type="cofactor">
    <cofactor evidence="8">
        <name>Ca(2+)</name>
        <dbReference type="ChEBI" id="CHEBI:29108"/>
    </cofactor>
    <text evidence="8">Binds 1 Ca(2+) ion. Required for its activity.</text>
</comment>
<dbReference type="InterPro" id="IPR045032">
    <property type="entry name" value="PEL"/>
</dbReference>
<dbReference type="GO" id="GO:0030570">
    <property type="term" value="F:pectate lyase activity"/>
    <property type="evidence" value="ECO:0007669"/>
    <property type="project" value="UniProtKB-EC"/>
</dbReference>
<sequence length="408" mass="45674">MKAFNPNPEDLADEFNELVGDFNTLTCSYMFTCRTLVGVNATRRGLKASGCKATNPIDKCWRCDANWANNRKKLADCVRGFGHDTTGGKKGRYYLVTDPSDDIMDNPKPGTLRHAVIQTEPLWIIFAHSFVIKLRQELIMTSDKTIDGRGVQVHIAYGAGLTLQFIHNVIIHNIWIHDLVKSPGGMIRDAINHIGLRMQSDGDAIDIYGSTNIWIDHVSMSRGVDGLIDVLEGSTAITISNCKFNHHNKVMLLGAHDQDSQDVDMHITVAYNKFGKGCIQRMPRVRWGFAHVVNNDYSHWELYAIGGSAHPTIISQGNRFKASSTTNQYIKEVTHRDYATPEEWKKWQWRSEGDLFKNGAFFVESGQPFIPENSPLIGNNMLRYMPASTVGKLTRNAGALKCRAGSLC</sequence>
<dbReference type="GO" id="GO:0046872">
    <property type="term" value="F:metal ion binding"/>
    <property type="evidence" value="ECO:0007669"/>
    <property type="project" value="UniProtKB-KW"/>
</dbReference>
<reference evidence="10" key="1">
    <citation type="submission" date="2020-07" db="EMBL/GenBank/DDBJ databases">
        <title>Ethylene signaling mediates host invasion by parasitic plants.</title>
        <authorList>
            <person name="Yoshida S."/>
        </authorList>
    </citation>
    <scope>NUCLEOTIDE SEQUENCE</scope>
    <source>
        <strain evidence="10">Okayama</strain>
    </source>
</reference>
<evidence type="ECO:0000256" key="1">
    <source>
        <dbReference type="ARBA" id="ARBA00000695"/>
    </source>
</evidence>
<dbReference type="Gene3D" id="2.160.20.10">
    <property type="entry name" value="Single-stranded right-handed beta-helix, Pectin lyase-like"/>
    <property type="match status" value="1"/>
</dbReference>
<keyword evidence="5" id="KW-0732">Signal</keyword>
<comment type="pathway">
    <text evidence="2 8">Glycan metabolism; pectin degradation; 2-dehydro-3-deoxy-D-gluconate from pectin: step 2/5.</text>
</comment>
<dbReference type="EMBL" id="BMAC01000015">
    <property type="protein sequence ID" value="GFP80037.1"/>
    <property type="molecule type" value="Genomic_DNA"/>
</dbReference>
<evidence type="ECO:0000256" key="3">
    <source>
        <dbReference type="ARBA" id="ARBA00012272"/>
    </source>
</evidence>
<evidence type="ECO:0000313" key="10">
    <source>
        <dbReference type="EMBL" id="GFP80037.1"/>
    </source>
</evidence>
<name>A0A830AZI3_9LAMI</name>
<evidence type="ECO:0000256" key="5">
    <source>
        <dbReference type="ARBA" id="ARBA00022729"/>
    </source>
</evidence>
<evidence type="ECO:0000256" key="6">
    <source>
        <dbReference type="ARBA" id="ARBA00022837"/>
    </source>
</evidence>
<dbReference type="PANTHER" id="PTHR31683:SF184">
    <property type="entry name" value="PECTATE LYASE"/>
    <property type="match status" value="1"/>
</dbReference>
<gene>
    <name evidence="10" type="ORF">PHJA_000147100</name>
</gene>
<dbReference type="AlphaFoldDB" id="A0A830AZI3"/>
<evidence type="ECO:0000259" key="9">
    <source>
        <dbReference type="SMART" id="SM00656"/>
    </source>
</evidence>
<evidence type="ECO:0000256" key="4">
    <source>
        <dbReference type="ARBA" id="ARBA00022723"/>
    </source>
</evidence>
<keyword evidence="6 8" id="KW-0106">Calcium</keyword>
<dbReference type="SMART" id="SM00656">
    <property type="entry name" value="Amb_all"/>
    <property type="match status" value="1"/>
</dbReference>
<dbReference type="InterPro" id="IPR018082">
    <property type="entry name" value="AmbAllergen"/>
</dbReference>
<evidence type="ECO:0000256" key="8">
    <source>
        <dbReference type="RuleBase" id="RU361123"/>
    </source>
</evidence>
<comment type="catalytic activity">
    <reaction evidence="1 8">
        <text>Eliminative cleavage of (1-&gt;4)-alpha-D-galacturonan to give oligosaccharides with 4-deoxy-alpha-D-galact-4-enuronosyl groups at their non-reducing ends.</text>
        <dbReference type="EC" id="4.2.2.2"/>
    </reaction>
</comment>
<dbReference type="GO" id="GO:0045490">
    <property type="term" value="P:pectin catabolic process"/>
    <property type="evidence" value="ECO:0007669"/>
    <property type="project" value="UniProtKB-UniPathway"/>
</dbReference>
<dbReference type="SUPFAM" id="SSF51126">
    <property type="entry name" value="Pectin lyase-like"/>
    <property type="match status" value="1"/>
</dbReference>
<dbReference type="OrthoDB" id="1637350at2759"/>
<dbReference type="InterPro" id="IPR011050">
    <property type="entry name" value="Pectin_lyase_fold/virulence"/>
</dbReference>
<keyword evidence="7 8" id="KW-0456">Lyase</keyword>
<dbReference type="Proteomes" id="UP000653305">
    <property type="component" value="Unassembled WGS sequence"/>
</dbReference>
<dbReference type="Pfam" id="PF00544">
    <property type="entry name" value="Pectate_lyase_4"/>
    <property type="match status" value="1"/>
</dbReference>
<dbReference type="EC" id="4.2.2.2" evidence="3 8"/>
<organism evidence="10 11">
    <name type="scientific">Phtheirospermum japonicum</name>
    <dbReference type="NCBI Taxonomy" id="374723"/>
    <lineage>
        <taxon>Eukaryota</taxon>
        <taxon>Viridiplantae</taxon>
        <taxon>Streptophyta</taxon>
        <taxon>Embryophyta</taxon>
        <taxon>Tracheophyta</taxon>
        <taxon>Spermatophyta</taxon>
        <taxon>Magnoliopsida</taxon>
        <taxon>eudicotyledons</taxon>
        <taxon>Gunneridae</taxon>
        <taxon>Pentapetalae</taxon>
        <taxon>asterids</taxon>
        <taxon>lamiids</taxon>
        <taxon>Lamiales</taxon>
        <taxon>Orobanchaceae</taxon>
        <taxon>Orobanchaceae incertae sedis</taxon>
        <taxon>Phtheirospermum</taxon>
    </lineage>
</organism>
<dbReference type="PANTHER" id="PTHR31683">
    <property type="entry name" value="PECTATE LYASE 18-RELATED"/>
    <property type="match status" value="1"/>
</dbReference>
<dbReference type="InterPro" id="IPR002022">
    <property type="entry name" value="Pec_lyase"/>
</dbReference>
<evidence type="ECO:0000256" key="2">
    <source>
        <dbReference type="ARBA" id="ARBA00005220"/>
    </source>
</evidence>
<protein>
    <recommendedName>
        <fullName evidence="3 8">Pectate lyase</fullName>
        <ecNumber evidence="3 8">4.2.2.2</ecNumber>
    </recommendedName>
</protein>
<comment type="caution">
    <text evidence="10">The sequence shown here is derived from an EMBL/GenBank/DDBJ whole genome shotgun (WGS) entry which is preliminary data.</text>
</comment>
<keyword evidence="11" id="KW-1185">Reference proteome</keyword>
<dbReference type="PRINTS" id="PR00807">
    <property type="entry name" value="AMBALLERGEN"/>
</dbReference>
<evidence type="ECO:0000313" key="11">
    <source>
        <dbReference type="Proteomes" id="UP000653305"/>
    </source>
</evidence>
<evidence type="ECO:0000256" key="7">
    <source>
        <dbReference type="ARBA" id="ARBA00023239"/>
    </source>
</evidence>
<dbReference type="InterPro" id="IPR012334">
    <property type="entry name" value="Pectin_lyas_fold"/>
</dbReference>
<accession>A0A830AZI3</accession>
<keyword evidence="4 8" id="KW-0479">Metal-binding</keyword>
<feature type="domain" description="Pectate lyase" evidence="9">
    <location>
        <begin position="129"/>
        <end position="326"/>
    </location>
</feature>
<comment type="similarity">
    <text evidence="8">Belongs to the polysaccharide lyase 1 family.</text>
</comment>
<dbReference type="UniPathway" id="UPA00545">
    <property type="reaction ID" value="UER00824"/>
</dbReference>
<proteinExistence type="inferred from homology"/>